<dbReference type="SMART" id="SM00066">
    <property type="entry name" value="GAL4"/>
    <property type="match status" value="1"/>
</dbReference>
<dbReference type="InterPro" id="IPR050815">
    <property type="entry name" value="TF_fung"/>
</dbReference>
<evidence type="ECO:0000256" key="4">
    <source>
        <dbReference type="ARBA" id="ARBA00023163"/>
    </source>
</evidence>
<dbReference type="InterPro" id="IPR001138">
    <property type="entry name" value="Zn2Cys6_DnaBD"/>
</dbReference>
<dbReference type="Gene3D" id="4.10.240.10">
    <property type="entry name" value="Zn(2)-C6 fungal-type DNA-binding domain"/>
    <property type="match status" value="1"/>
</dbReference>
<dbReference type="PROSITE" id="PS50048">
    <property type="entry name" value="ZN2_CY6_FUNGAL_2"/>
    <property type="match status" value="1"/>
</dbReference>
<evidence type="ECO:0000256" key="1">
    <source>
        <dbReference type="ARBA" id="ARBA00004123"/>
    </source>
</evidence>
<dbReference type="PROSITE" id="PS00463">
    <property type="entry name" value="ZN2_CY6_FUNGAL_1"/>
    <property type="match status" value="1"/>
</dbReference>
<keyword evidence="3" id="KW-0805">Transcription regulation</keyword>
<dbReference type="PANTHER" id="PTHR47338">
    <property type="entry name" value="ZN(II)2CYS6 TRANSCRIPTION FACTOR (EUROFUNG)-RELATED"/>
    <property type="match status" value="1"/>
</dbReference>
<keyword evidence="9" id="KW-1185">Reference proteome</keyword>
<evidence type="ECO:0000256" key="2">
    <source>
        <dbReference type="ARBA" id="ARBA00022723"/>
    </source>
</evidence>
<evidence type="ECO:0000259" key="7">
    <source>
        <dbReference type="PROSITE" id="PS50048"/>
    </source>
</evidence>
<keyword evidence="5" id="KW-0539">Nucleus</keyword>
<keyword evidence="2" id="KW-0479">Metal-binding</keyword>
<dbReference type="GO" id="GO:0008270">
    <property type="term" value="F:zinc ion binding"/>
    <property type="evidence" value="ECO:0007669"/>
    <property type="project" value="InterPro"/>
</dbReference>
<feature type="domain" description="Zn(2)-C6 fungal-type" evidence="7">
    <location>
        <begin position="14"/>
        <end position="44"/>
    </location>
</feature>
<dbReference type="EMBL" id="ML976992">
    <property type="protein sequence ID" value="KAF1956258.1"/>
    <property type="molecule type" value="Genomic_DNA"/>
</dbReference>
<dbReference type="InterPro" id="IPR036864">
    <property type="entry name" value="Zn2-C6_fun-type_DNA-bd_sf"/>
</dbReference>
<feature type="region of interest" description="Disordered" evidence="6">
    <location>
        <begin position="44"/>
        <end position="75"/>
    </location>
</feature>
<reference evidence="8" key="1">
    <citation type="journal article" date="2020" name="Stud. Mycol.">
        <title>101 Dothideomycetes genomes: a test case for predicting lifestyles and emergence of pathogens.</title>
        <authorList>
            <person name="Haridas S."/>
            <person name="Albert R."/>
            <person name="Binder M."/>
            <person name="Bloem J."/>
            <person name="Labutti K."/>
            <person name="Salamov A."/>
            <person name="Andreopoulos B."/>
            <person name="Baker S."/>
            <person name="Barry K."/>
            <person name="Bills G."/>
            <person name="Bluhm B."/>
            <person name="Cannon C."/>
            <person name="Castanera R."/>
            <person name="Culley D."/>
            <person name="Daum C."/>
            <person name="Ezra D."/>
            <person name="Gonzalez J."/>
            <person name="Henrissat B."/>
            <person name="Kuo A."/>
            <person name="Liang C."/>
            <person name="Lipzen A."/>
            <person name="Lutzoni F."/>
            <person name="Magnuson J."/>
            <person name="Mondo S."/>
            <person name="Nolan M."/>
            <person name="Ohm R."/>
            <person name="Pangilinan J."/>
            <person name="Park H.-J."/>
            <person name="Ramirez L."/>
            <person name="Alfaro M."/>
            <person name="Sun H."/>
            <person name="Tritt A."/>
            <person name="Yoshinaga Y."/>
            <person name="Zwiers L.-H."/>
            <person name="Turgeon B."/>
            <person name="Goodwin S."/>
            <person name="Spatafora J."/>
            <person name="Crous P."/>
            <person name="Grigoriev I."/>
        </authorList>
    </citation>
    <scope>NUCLEOTIDE SEQUENCE</scope>
    <source>
        <strain evidence="8">CBS 675.92</strain>
    </source>
</reference>
<dbReference type="CDD" id="cd00067">
    <property type="entry name" value="GAL4"/>
    <property type="match status" value="1"/>
</dbReference>
<name>A0A6A5TUZ9_9PLEO</name>
<accession>A0A6A5TUZ9</accession>
<protein>
    <recommendedName>
        <fullName evidence="7">Zn(2)-C6 fungal-type domain-containing protein</fullName>
    </recommendedName>
</protein>
<feature type="compositionally biased region" description="Polar residues" evidence="6">
    <location>
        <begin position="62"/>
        <end position="75"/>
    </location>
</feature>
<dbReference type="OrthoDB" id="4356994at2759"/>
<dbReference type="Proteomes" id="UP000800035">
    <property type="component" value="Unassembled WGS sequence"/>
</dbReference>
<organism evidence="8 9">
    <name type="scientific">Byssothecium circinans</name>
    <dbReference type="NCBI Taxonomy" id="147558"/>
    <lineage>
        <taxon>Eukaryota</taxon>
        <taxon>Fungi</taxon>
        <taxon>Dikarya</taxon>
        <taxon>Ascomycota</taxon>
        <taxon>Pezizomycotina</taxon>
        <taxon>Dothideomycetes</taxon>
        <taxon>Pleosporomycetidae</taxon>
        <taxon>Pleosporales</taxon>
        <taxon>Massarineae</taxon>
        <taxon>Massarinaceae</taxon>
        <taxon>Byssothecium</taxon>
    </lineage>
</organism>
<evidence type="ECO:0000256" key="6">
    <source>
        <dbReference type="SAM" id="MobiDB-lite"/>
    </source>
</evidence>
<dbReference type="PANTHER" id="PTHR47338:SF5">
    <property type="entry name" value="ZN(II)2CYS6 TRANSCRIPTION FACTOR (EUROFUNG)"/>
    <property type="match status" value="1"/>
</dbReference>
<sequence length="388" mass="43498">MVTSQPQSEKLHTACDECRTRKLKCSGHHPACIRCEREKIQCSYSPQKPMGRPRKRQRNDSSEQAEQLSQATTTPVTDAFDTAVFNDIVSPPPFDDLPGFDNGAFSGLLPPSYVETTMSNSLGQDATQNMNFNPNAINPSIDPSLWNARPIDPNATLSVHVDTEVTMPSQQPSSETTATCSCFSLMFLAVSELQSITDFSFPTIIPRLRSATHTASIIIHCPKCPLQAFTAVQNVQSLTHLLFSLAERYHKVLSEIEAEAARIEVAGKKKPFRVGDNSPENMHLHTGTLDCPMGFNIELEPRDWRRMCKAALKTEVLGGGGNKMPLVKLLDDFEKRQRTWHMDKSMQTDERTKIFGTHNDCKGRGEMAMCLRMVHQVRKMIDTLKWED</sequence>
<evidence type="ECO:0000313" key="9">
    <source>
        <dbReference type="Proteomes" id="UP000800035"/>
    </source>
</evidence>
<dbReference type="Pfam" id="PF00172">
    <property type="entry name" value="Zn_clus"/>
    <property type="match status" value="1"/>
</dbReference>
<keyword evidence="4" id="KW-0804">Transcription</keyword>
<dbReference type="GO" id="GO:0000981">
    <property type="term" value="F:DNA-binding transcription factor activity, RNA polymerase II-specific"/>
    <property type="evidence" value="ECO:0007669"/>
    <property type="project" value="InterPro"/>
</dbReference>
<evidence type="ECO:0000313" key="8">
    <source>
        <dbReference type="EMBL" id="KAF1956258.1"/>
    </source>
</evidence>
<dbReference type="SUPFAM" id="SSF57701">
    <property type="entry name" value="Zn2/Cys6 DNA-binding domain"/>
    <property type="match status" value="1"/>
</dbReference>
<dbReference type="AlphaFoldDB" id="A0A6A5TUZ9"/>
<gene>
    <name evidence="8" type="ORF">CC80DRAFT_413890</name>
</gene>
<comment type="subcellular location">
    <subcellularLocation>
        <location evidence="1">Nucleus</location>
    </subcellularLocation>
</comment>
<evidence type="ECO:0000256" key="3">
    <source>
        <dbReference type="ARBA" id="ARBA00023015"/>
    </source>
</evidence>
<evidence type="ECO:0000256" key="5">
    <source>
        <dbReference type="ARBA" id="ARBA00023242"/>
    </source>
</evidence>
<proteinExistence type="predicted"/>
<dbReference type="GO" id="GO:0005634">
    <property type="term" value="C:nucleus"/>
    <property type="evidence" value="ECO:0007669"/>
    <property type="project" value="UniProtKB-SubCell"/>
</dbReference>